<dbReference type="VEuPathDB" id="ToxoDB:ENH_00003330"/>
<accession>U6MLE2</accession>
<dbReference type="EMBL" id="HG723042">
    <property type="protein sequence ID" value="CDJ65027.1"/>
    <property type="molecule type" value="Genomic_DNA"/>
</dbReference>
<feature type="compositionally biased region" description="Polar residues" evidence="1">
    <location>
        <begin position="31"/>
        <end position="49"/>
    </location>
</feature>
<feature type="compositionally biased region" description="Polar residues" evidence="1">
    <location>
        <begin position="153"/>
        <end position="189"/>
    </location>
</feature>
<dbReference type="GeneID" id="25470527"/>
<keyword evidence="3" id="KW-1185">Reference proteome</keyword>
<organism evidence="2 3">
    <name type="scientific">Eimeria necatrix</name>
    <dbReference type="NCBI Taxonomy" id="51315"/>
    <lineage>
        <taxon>Eukaryota</taxon>
        <taxon>Sar</taxon>
        <taxon>Alveolata</taxon>
        <taxon>Apicomplexa</taxon>
        <taxon>Conoidasida</taxon>
        <taxon>Coccidia</taxon>
        <taxon>Eucoccidiorida</taxon>
        <taxon>Eimeriorina</taxon>
        <taxon>Eimeriidae</taxon>
        <taxon>Eimeria</taxon>
    </lineage>
</organism>
<dbReference type="RefSeq" id="XP_013433494.1">
    <property type="nucleotide sequence ID" value="XM_013578040.1"/>
</dbReference>
<protein>
    <submittedName>
        <fullName evidence="2">Uncharacterized protein</fullName>
    </submittedName>
</protein>
<evidence type="ECO:0000256" key="1">
    <source>
        <dbReference type="SAM" id="MobiDB-lite"/>
    </source>
</evidence>
<dbReference type="OrthoDB" id="346918at2759"/>
<sequence>MPAWNARRWNSVHELSQAMRAHDSPRHVTAYPQSQNAHPQQTISQTAATTRRAPHETILTTHESSSMTPRYPGVSSGTQPQYTQASYAQVVPEGRGVASSYASAVGTPQHSSSAASTNYTTAASTHVKPAARRPNSMGFRPPPQLFRDPRGATYTQAGRTTSSFMGIASTDSYSPYSSARPSGDTSRTPAGSDGAGTAETTSAETTTAEEEESEPTEEGESTEVQSSGRMGERRTMNPYDLSHIFPDIYQEEQPPSHENMAHQSLELLEMTALNSSDEE</sequence>
<evidence type="ECO:0000313" key="3">
    <source>
        <dbReference type="Proteomes" id="UP000030754"/>
    </source>
</evidence>
<evidence type="ECO:0000313" key="2">
    <source>
        <dbReference type="EMBL" id="CDJ65027.1"/>
    </source>
</evidence>
<feature type="region of interest" description="Disordered" evidence="1">
    <location>
        <begin position="29"/>
        <end position="52"/>
    </location>
</feature>
<name>U6MLE2_9EIME</name>
<reference evidence="2" key="2">
    <citation type="submission" date="2013-10" db="EMBL/GenBank/DDBJ databases">
        <authorList>
            <person name="Aslett M."/>
        </authorList>
    </citation>
    <scope>NUCLEOTIDE SEQUENCE [LARGE SCALE GENOMIC DNA]</scope>
    <source>
        <strain evidence="2">Houghton</strain>
    </source>
</reference>
<feature type="compositionally biased region" description="Low complexity" evidence="1">
    <location>
        <begin position="191"/>
        <end position="206"/>
    </location>
</feature>
<dbReference type="AlphaFoldDB" id="U6MLE2"/>
<feature type="compositionally biased region" description="Acidic residues" evidence="1">
    <location>
        <begin position="207"/>
        <end position="221"/>
    </location>
</feature>
<feature type="compositionally biased region" description="Low complexity" evidence="1">
    <location>
        <begin position="111"/>
        <end position="125"/>
    </location>
</feature>
<gene>
    <name evidence="2" type="ORF">ENH_00003330</name>
</gene>
<dbReference type="Proteomes" id="UP000030754">
    <property type="component" value="Unassembled WGS sequence"/>
</dbReference>
<feature type="region of interest" description="Disordered" evidence="1">
    <location>
        <begin position="102"/>
        <end position="279"/>
    </location>
</feature>
<proteinExistence type="predicted"/>
<reference evidence="2" key="1">
    <citation type="submission" date="2013-10" db="EMBL/GenBank/DDBJ databases">
        <title>Genomic analysis of the causative agents of coccidiosis in chickens.</title>
        <authorList>
            <person name="Reid A.J."/>
            <person name="Blake D."/>
            <person name="Billington K."/>
            <person name="Browne H."/>
            <person name="Dunn M."/>
            <person name="Hung S."/>
            <person name="Kawahara F."/>
            <person name="Miranda-Saavedra D."/>
            <person name="Mourier T."/>
            <person name="Nagra H."/>
            <person name="Otto T.D."/>
            <person name="Rawlings N."/>
            <person name="Sanchez A."/>
            <person name="Sanders M."/>
            <person name="Subramaniam C."/>
            <person name="Tay Y."/>
            <person name="Dear P."/>
            <person name="Doerig C."/>
            <person name="Gruber A."/>
            <person name="Parkinson J."/>
            <person name="Shirley M."/>
            <person name="Wan K.L."/>
            <person name="Berriman M."/>
            <person name="Tomley F."/>
            <person name="Pain A."/>
        </authorList>
    </citation>
    <scope>NUCLEOTIDE SEQUENCE [LARGE SCALE GENOMIC DNA]</scope>
    <source>
        <strain evidence="2">Houghton</strain>
    </source>
</reference>